<evidence type="ECO:0000313" key="2">
    <source>
        <dbReference type="EMBL" id="EMD89420.1"/>
    </source>
</evidence>
<organism evidence="2 3">
    <name type="scientific">Cochliobolus heterostrophus (strain C5 / ATCC 48332 / race O)</name>
    <name type="common">Southern corn leaf blight fungus</name>
    <name type="synonym">Bipolaris maydis</name>
    <dbReference type="NCBI Taxonomy" id="701091"/>
    <lineage>
        <taxon>Eukaryota</taxon>
        <taxon>Fungi</taxon>
        <taxon>Dikarya</taxon>
        <taxon>Ascomycota</taxon>
        <taxon>Pezizomycotina</taxon>
        <taxon>Dothideomycetes</taxon>
        <taxon>Pleosporomycetidae</taxon>
        <taxon>Pleosporales</taxon>
        <taxon>Pleosporineae</taxon>
        <taxon>Pleosporaceae</taxon>
        <taxon>Bipolaris</taxon>
    </lineage>
</organism>
<evidence type="ECO:0000256" key="1">
    <source>
        <dbReference type="SAM" id="MobiDB-lite"/>
    </source>
</evidence>
<dbReference type="EMBL" id="KB445579">
    <property type="protein sequence ID" value="EMD89420.1"/>
    <property type="molecule type" value="Genomic_DNA"/>
</dbReference>
<accession>M2SVR3</accession>
<dbReference type="Proteomes" id="UP000016936">
    <property type="component" value="Unassembled WGS sequence"/>
</dbReference>
<feature type="region of interest" description="Disordered" evidence="1">
    <location>
        <begin position="168"/>
        <end position="194"/>
    </location>
</feature>
<reference evidence="2 3" key="1">
    <citation type="journal article" date="2012" name="PLoS Pathog.">
        <title>Diverse lifestyles and strategies of plant pathogenesis encoded in the genomes of eighteen Dothideomycetes fungi.</title>
        <authorList>
            <person name="Ohm R.A."/>
            <person name="Feau N."/>
            <person name="Henrissat B."/>
            <person name="Schoch C.L."/>
            <person name="Horwitz B.A."/>
            <person name="Barry K.W."/>
            <person name="Condon B.J."/>
            <person name="Copeland A.C."/>
            <person name="Dhillon B."/>
            <person name="Glaser F."/>
            <person name="Hesse C.N."/>
            <person name="Kosti I."/>
            <person name="LaButti K."/>
            <person name="Lindquist E.A."/>
            <person name="Lucas S."/>
            <person name="Salamov A.A."/>
            <person name="Bradshaw R.E."/>
            <person name="Ciuffetti L."/>
            <person name="Hamelin R.C."/>
            <person name="Kema G.H.J."/>
            <person name="Lawrence C."/>
            <person name="Scott J.A."/>
            <person name="Spatafora J.W."/>
            <person name="Turgeon B.G."/>
            <person name="de Wit P.J.G.M."/>
            <person name="Zhong S."/>
            <person name="Goodwin S.B."/>
            <person name="Grigoriev I.V."/>
        </authorList>
    </citation>
    <scope>NUCLEOTIDE SEQUENCE [LARGE SCALE GENOMIC DNA]</scope>
    <source>
        <strain evidence="3">C5 / ATCC 48332 / race O</strain>
    </source>
</reference>
<dbReference type="HOGENOM" id="CLU_571077_0_0_1"/>
<dbReference type="AlphaFoldDB" id="M2SVR3"/>
<sequence length="526" mass="56274">MGKRLRAMPAEYPLVRQELLARREENAEYILCADGSKLGLRAHWPFGRIWVWRSPRRLHMCGWMVDGGEGRGERAAGGVRGSALGEKGVCNRSLVPQARLGQHDVWWSLSGLGAESASMARIAQQKRRAGHVASAERAEGVPPLRLRADRDAAKFGSAGVMMAHRSLAMQQRQGEEAKRAGRDDAGQREKSTHLPPAAPLASNCALGAACTGAYACVRQCAGVSAEAAKSKAHKATETVLVLTCRLPMVAAKAKGLRGAVSARDVVPQPLGCVRRRAITDGYEVTSSRSGQRSDDGRLAPSATNLLTRRRPAPEQDTTCGSWHMLKTGLSPQHAGLGPFCCHSRRLFCLRSSEQRVRRGWPSARGHVGSCRTAKFCSLQQAAKGAHGTPCDMQFPPHLPPASTAGQGVVEPRLTGEAQMPAQPCHAQLLIALPCLPHSPPGRLGRLHARPANHPGPSRPRTGFQEAPRSERVYATTVLLPCRLTEACKPAGQVEAMALGSVQAKLHDGTLVPTVGSCASRPSHCGT</sequence>
<gene>
    <name evidence="2" type="ORF">COCHEDRAFT_1032451</name>
</gene>
<name>M2SVR3_COCH5</name>
<dbReference type="OrthoDB" id="3695131at2759"/>
<feature type="region of interest" description="Disordered" evidence="1">
    <location>
        <begin position="448"/>
        <end position="467"/>
    </location>
</feature>
<evidence type="ECO:0000313" key="3">
    <source>
        <dbReference type="Proteomes" id="UP000016936"/>
    </source>
</evidence>
<protein>
    <submittedName>
        <fullName evidence="2">Uncharacterized protein</fullName>
    </submittedName>
</protein>
<keyword evidence="3" id="KW-1185">Reference proteome</keyword>
<feature type="compositionally biased region" description="Basic and acidic residues" evidence="1">
    <location>
        <begin position="173"/>
        <end position="192"/>
    </location>
</feature>
<proteinExistence type="predicted"/>
<reference evidence="3" key="2">
    <citation type="journal article" date="2013" name="PLoS Genet.">
        <title>Comparative genome structure, secondary metabolite, and effector coding capacity across Cochliobolus pathogens.</title>
        <authorList>
            <person name="Condon B.J."/>
            <person name="Leng Y."/>
            <person name="Wu D."/>
            <person name="Bushley K.E."/>
            <person name="Ohm R.A."/>
            <person name="Otillar R."/>
            <person name="Martin J."/>
            <person name="Schackwitz W."/>
            <person name="Grimwood J."/>
            <person name="MohdZainudin N."/>
            <person name="Xue C."/>
            <person name="Wang R."/>
            <person name="Manning V.A."/>
            <person name="Dhillon B."/>
            <person name="Tu Z.J."/>
            <person name="Steffenson B.J."/>
            <person name="Salamov A."/>
            <person name="Sun H."/>
            <person name="Lowry S."/>
            <person name="LaButti K."/>
            <person name="Han J."/>
            <person name="Copeland A."/>
            <person name="Lindquist E."/>
            <person name="Barry K."/>
            <person name="Schmutz J."/>
            <person name="Baker S.E."/>
            <person name="Ciuffetti L.M."/>
            <person name="Grigoriev I.V."/>
            <person name="Zhong S."/>
            <person name="Turgeon B.G."/>
        </authorList>
    </citation>
    <scope>NUCLEOTIDE SEQUENCE [LARGE SCALE GENOMIC DNA]</scope>
    <source>
        <strain evidence="3">C5 / ATCC 48332 / race O</strain>
    </source>
</reference>